<name>A0A3B1CJY0_9ZZZZ</name>
<evidence type="ECO:0000259" key="1">
    <source>
        <dbReference type="PROSITE" id="PS01031"/>
    </source>
</evidence>
<dbReference type="EMBL" id="UOGH01000010">
    <property type="protein sequence ID" value="VAX26801.1"/>
    <property type="molecule type" value="Genomic_DNA"/>
</dbReference>
<evidence type="ECO:0000259" key="2">
    <source>
        <dbReference type="PROSITE" id="PS51203"/>
    </source>
</evidence>
<dbReference type="Gene3D" id="2.60.40.790">
    <property type="match status" value="1"/>
</dbReference>
<dbReference type="AlphaFoldDB" id="A0A3B1CJY0"/>
<dbReference type="SUPFAM" id="SSF49764">
    <property type="entry name" value="HSP20-like chaperones"/>
    <property type="match status" value="1"/>
</dbReference>
<dbReference type="PROSITE" id="PS01031">
    <property type="entry name" value="SHSP"/>
    <property type="match status" value="1"/>
</dbReference>
<dbReference type="InterPro" id="IPR002068">
    <property type="entry name" value="A-crystallin/Hsp20_dom"/>
</dbReference>
<dbReference type="Pfam" id="PF00011">
    <property type="entry name" value="HSP20"/>
    <property type="match status" value="1"/>
</dbReference>
<accession>A0A3B1CJY0</accession>
<proteinExistence type="predicted"/>
<feature type="domain" description="SHSP" evidence="1">
    <location>
        <begin position="51"/>
        <end position="163"/>
    </location>
</feature>
<sequence>MAKKQESKELVRSESSKVLAPFEEVERWFEDVFRRPFSLLGPSWLPRMRFPELEEISPVVDIYEEGDDVVVKAEMPGIKKDDVDVSLTDNTITISGEKKKEEKVEKKNYYRLERSYGSFTRTFRLPAEVQSDKAKAKFKDGVLEIRVPKTEEAKKREKKVKVE</sequence>
<reference evidence="3" key="1">
    <citation type="submission" date="2018-06" db="EMBL/GenBank/DDBJ databases">
        <authorList>
            <person name="Zhirakovskaya E."/>
        </authorList>
    </citation>
    <scope>NUCLEOTIDE SEQUENCE</scope>
</reference>
<dbReference type="PROSITE" id="PS51203">
    <property type="entry name" value="CS"/>
    <property type="match status" value="1"/>
</dbReference>
<dbReference type="PANTHER" id="PTHR11527">
    <property type="entry name" value="HEAT-SHOCK PROTEIN 20 FAMILY MEMBER"/>
    <property type="match status" value="1"/>
</dbReference>
<gene>
    <name evidence="3" type="ORF">MNBD_NITROSPIRAE02-746</name>
</gene>
<dbReference type="CDD" id="cd06464">
    <property type="entry name" value="ACD_sHsps-like"/>
    <property type="match status" value="1"/>
</dbReference>
<evidence type="ECO:0000313" key="3">
    <source>
        <dbReference type="EMBL" id="VAX26801.1"/>
    </source>
</evidence>
<keyword evidence="3" id="KW-0346">Stress response</keyword>
<dbReference type="InterPro" id="IPR008978">
    <property type="entry name" value="HSP20-like_chaperone"/>
</dbReference>
<dbReference type="InterPro" id="IPR007052">
    <property type="entry name" value="CS_dom"/>
</dbReference>
<dbReference type="InterPro" id="IPR031107">
    <property type="entry name" value="Small_HSP"/>
</dbReference>
<protein>
    <submittedName>
        <fullName evidence="3">Small heat shock protein HSP16.5</fullName>
    </submittedName>
</protein>
<organism evidence="3">
    <name type="scientific">hydrothermal vent metagenome</name>
    <dbReference type="NCBI Taxonomy" id="652676"/>
    <lineage>
        <taxon>unclassified sequences</taxon>
        <taxon>metagenomes</taxon>
        <taxon>ecological metagenomes</taxon>
    </lineage>
</organism>
<feature type="domain" description="CS" evidence="2">
    <location>
        <begin position="55"/>
        <end position="163"/>
    </location>
</feature>
<dbReference type="FunFam" id="2.60.40.790:FF:000072">
    <property type="entry name" value="Small heat shock protein HSP16.5"/>
    <property type="match status" value="1"/>
</dbReference>